<evidence type="ECO:0000313" key="4">
    <source>
        <dbReference type="Proteomes" id="UP000887159"/>
    </source>
</evidence>
<dbReference type="AlphaFoldDB" id="A0A8X6SI65"/>
<feature type="compositionally biased region" description="Basic and acidic residues" evidence="1">
    <location>
        <begin position="54"/>
        <end position="66"/>
    </location>
</feature>
<protein>
    <submittedName>
        <fullName evidence="3">Uncharacterized protein</fullName>
    </submittedName>
</protein>
<evidence type="ECO:0000256" key="2">
    <source>
        <dbReference type="SAM" id="SignalP"/>
    </source>
</evidence>
<feature type="region of interest" description="Disordered" evidence="1">
    <location>
        <begin position="25"/>
        <end position="69"/>
    </location>
</feature>
<gene>
    <name evidence="3" type="ORF">TNCV_985681</name>
</gene>
<organism evidence="3 4">
    <name type="scientific">Trichonephila clavipes</name>
    <name type="common">Golden silk orbweaver</name>
    <name type="synonym">Nephila clavipes</name>
    <dbReference type="NCBI Taxonomy" id="2585209"/>
    <lineage>
        <taxon>Eukaryota</taxon>
        <taxon>Metazoa</taxon>
        <taxon>Ecdysozoa</taxon>
        <taxon>Arthropoda</taxon>
        <taxon>Chelicerata</taxon>
        <taxon>Arachnida</taxon>
        <taxon>Araneae</taxon>
        <taxon>Araneomorphae</taxon>
        <taxon>Entelegynae</taxon>
        <taxon>Araneoidea</taxon>
        <taxon>Nephilidae</taxon>
        <taxon>Trichonephila</taxon>
    </lineage>
</organism>
<dbReference type="EMBL" id="BMAU01021324">
    <property type="protein sequence ID" value="GFY13796.1"/>
    <property type="molecule type" value="Genomic_DNA"/>
</dbReference>
<sequence>MLSVLNAFISDIWAVASLVVRASDSRPEDLSSMPDAAKYPPSTHGKGSTTKGVRNYDQKSSSDRPDSSAAWMAWQRNLWTAGDSPWWPSSLVCEFAGSLMHGFLLGPHEEFGV</sequence>
<name>A0A8X6SI65_TRICX</name>
<proteinExistence type="predicted"/>
<comment type="caution">
    <text evidence="3">The sequence shown here is derived from an EMBL/GenBank/DDBJ whole genome shotgun (WGS) entry which is preliminary data.</text>
</comment>
<keyword evidence="4" id="KW-1185">Reference proteome</keyword>
<reference evidence="3" key="1">
    <citation type="submission" date="2020-08" db="EMBL/GenBank/DDBJ databases">
        <title>Multicomponent nature underlies the extraordinary mechanical properties of spider dragline silk.</title>
        <authorList>
            <person name="Kono N."/>
            <person name="Nakamura H."/>
            <person name="Mori M."/>
            <person name="Yoshida Y."/>
            <person name="Ohtoshi R."/>
            <person name="Malay A.D."/>
            <person name="Moran D.A.P."/>
            <person name="Tomita M."/>
            <person name="Numata K."/>
            <person name="Arakawa K."/>
        </authorList>
    </citation>
    <scope>NUCLEOTIDE SEQUENCE</scope>
</reference>
<feature type="signal peptide" evidence="2">
    <location>
        <begin position="1"/>
        <end position="22"/>
    </location>
</feature>
<evidence type="ECO:0000313" key="3">
    <source>
        <dbReference type="EMBL" id="GFY13796.1"/>
    </source>
</evidence>
<evidence type="ECO:0000256" key="1">
    <source>
        <dbReference type="SAM" id="MobiDB-lite"/>
    </source>
</evidence>
<dbReference type="Proteomes" id="UP000887159">
    <property type="component" value="Unassembled WGS sequence"/>
</dbReference>
<keyword evidence="2" id="KW-0732">Signal</keyword>
<feature type="chain" id="PRO_5036472945" evidence="2">
    <location>
        <begin position="23"/>
        <end position="113"/>
    </location>
</feature>
<accession>A0A8X6SI65</accession>